<dbReference type="EMBL" id="VFIY01000018">
    <property type="protein sequence ID" value="TPD57784.1"/>
    <property type="molecule type" value="Genomic_DNA"/>
</dbReference>
<comment type="caution">
    <text evidence="13">Lacks conserved residue(s) required for the propagation of feature annotation.</text>
</comment>
<dbReference type="PANTHER" id="PTHR11451:SF44">
    <property type="entry name" value="THREONINE--TRNA LIGASE, CHLOROPLASTIC_MITOCHONDRIAL 2"/>
    <property type="match status" value="1"/>
</dbReference>
<dbReference type="GO" id="GO:0046872">
    <property type="term" value="F:metal ion binding"/>
    <property type="evidence" value="ECO:0007669"/>
    <property type="project" value="UniProtKB-KW"/>
</dbReference>
<dbReference type="FunFam" id="3.40.50.800:FF:000001">
    <property type="entry name" value="Threonine--tRNA ligase"/>
    <property type="match status" value="1"/>
</dbReference>
<keyword evidence="4 13" id="KW-0436">Ligase</keyword>
<dbReference type="FunFam" id="3.30.930.10:FF:000002">
    <property type="entry name" value="Threonine--tRNA ligase"/>
    <property type="match status" value="1"/>
</dbReference>
<gene>
    <name evidence="13 16" type="primary">thrS</name>
    <name evidence="16" type="ORF">FIV46_16915</name>
</gene>
<dbReference type="InterPro" id="IPR018163">
    <property type="entry name" value="Thr/Ala-tRNA-synth_IIc_edit"/>
</dbReference>
<dbReference type="Proteomes" id="UP000319148">
    <property type="component" value="Unassembled WGS sequence"/>
</dbReference>
<evidence type="ECO:0000259" key="14">
    <source>
        <dbReference type="PROSITE" id="PS50862"/>
    </source>
</evidence>
<dbReference type="InterPro" id="IPR045864">
    <property type="entry name" value="aa-tRNA-synth_II/BPL/LPL"/>
</dbReference>
<dbReference type="CDD" id="cd00771">
    <property type="entry name" value="ThrRS_core"/>
    <property type="match status" value="1"/>
</dbReference>
<dbReference type="Pfam" id="PF03129">
    <property type="entry name" value="HGTP_anticodon"/>
    <property type="match status" value="1"/>
</dbReference>
<evidence type="ECO:0000256" key="5">
    <source>
        <dbReference type="ARBA" id="ARBA00022723"/>
    </source>
</evidence>
<dbReference type="SUPFAM" id="SSF52954">
    <property type="entry name" value="Class II aaRS ABD-related"/>
    <property type="match status" value="1"/>
</dbReference>
<evidence type="ECO:0000256" key="4">
    <source>
        <dbReference type="ARBA" id="ARBA00022598"/>
    </source>
</evidence>
<protein>
    <recommendedName>
        <fullName evidence="13">Threonine--tRNA ligase</fullName>
        <ecNumber evidence="13">6.1.1.3</ecNumber>
    </recommendedName>
    <alternativeName>
        <fullName evidence="13">Threonyl-tRNA synthetase</fullName>
        <shortName evidence="13">ThrRS</shortName>
    </alternativeName>
</protein>
<dbReference type="InterPro" id="IPR047246">
    <property type="entry name" value="ThrRS_anticodon"/>
</dbReference>
<dbReference type="InterPro" id="IPR004095">
    <property type="entry name" value="TGS"/>
</dbReference>
<evidence type="ECO:0000256" key="2">
    <source>
        <dbReference type="ARBA" id="ARBA00022490"/>
    </source>
</evidence>
<dbReference type="EC" id="6.1.1.3" evidence="13"/>
<keyword evidence="9 13" id="KW-0694">RNA-binding</keyword>
<dbReference type="InterPro" id="IPR012675">
    <property type="entry name" value="Beta-grasp_dom_sf"/>
</dbReference>
<dbReference type="SUPFAM" id="SSF55186">
    <property type="entry name" value="ThrRS/AlaRS common domain"/>
    <property type="match status" value="1"/>
</dbReference>
<dbReference type="FunFam" id="3.30.54.20:FF:000002">
    <property type="entry name" value="Threonine--tRNA ligase"/>
    <property type="match status" value="1"/>
</dbReference>
<dbReference type="InterPro" id="IPR033728">
    <property type="entry name" value="ThrRS_core"/>
</dbReference>
<dbReference type="GO" id="GO:0005737">
    <property type="term" value="C:cytoplasm"/>
    <property type="evidence" value="ECO:0007669"/>
    <property type="project" value="UniProtKB-SubCell"/>
</dbReference>
<dbReference type="GO" id="GO:0000049">
    <property type="term" value="F:tRNA binding"/>
    <property type="evidence" value="ECO:0007669"/>
    <property type="project" value="UniProtKB-KW"/>
</dbReference>
<comment type="subcellular location">
    <subcellularLocation>
        <location evidence="13">Cytoplasm</location>
    </subcellularLocation>
</comment>
<dbReference type="GO" id="GO:0004829">
    <property type="term" value="F:threonine-tRNA ligase activity"/>
    <property type="evidence" value="ECO:0007669"/>
    <property type="project" value="UniProtKB-UniRule"/>
</dbReference>
<evidence type="ECO:0000256" key="1">
    <source>
        <dbReference type="ARBA" id="ARBA00008226"/>
    </source>
</evidence>
<feature type="binding site" evidence="13">
    <location>
        <position position="401"/>
    </location>
    <ligand>
        <name>Zn(2+)</name>
        <dbReference type="ChEBI" id="CHEBI:29105"/>
        <note>catalytic</note>
    </ligand>
</feature>
<keyword evidence="7 13" id="KW-0862">Zinc</keyword>
<dbReference type="InterPro" id="IPR004154">
    <property type="entry name" value="Anticodon-bd"/>
</dbReference>
<evidence type="ECO:0000256" key="10">
    <source>
        <dbReference type="ARBA" id="ARBA00022917"/>
    </source>
</evidence>
<evidence type="ECO:0000256" key="9">
    <source>
        <dbReference type="ARBA" id="ARBA00022884"/>
    </source>
</evidence>
<dbReference type="InterPro" id="IPR036621">
    <property type="entry name" value="Anticodon-bd_dom_sf"/>
</dbReference>
<dbReference type="SUPFAM" id="SSF81271">
    <property type="entry name" value="TGS-like"/>
    <property type="match status" value="1"/>
</dbReference>
<dbReference type="Gene3D" id="3.40.50.800">
    <property type="entry name" value="Anticodon-binding domain"/>
    <property type="match status" value="1"/>
</dbReference>
<keyword evidence="8 13" id="KW-0067">ATP-binding</keyword>
<dbReference type="Gene3D" id="3.30.54.20">
    <property type="match status" value="1"/>
</dbReference>
<dbReference type="HAMAP" id="MF_00184">
    <property type="entry name" value="Thr_tRNA_synth"/>
    <property type="match status" value="1"/>
</dbReference>
<name>A0A501PD01_9PROT</name>
<organism evidence="16 17">
    <name type="scientific">Emcibacter nanhaiensis</name>
    <dbReference type="NCBI Taxonomy" id="1505037"/>
    <lineage>
        <taxon>Bacteria</taxon>
        <taxon>Pseudomonadati</taxon>
        <taxon>Pseudomonadota</taxon>
        <taxon>Alphaproteobacteria</taxon>
        <taxon>Emcibacterales</taxon>
        <taxon>Emcibacteraceae</taxon>
        <taxon>Emcibacter</taxon>
    </lineage>
</organism>
<evidence type="ECO:0000256" key="13">
    <source>
        <dbReference type="HAMAP-Rule" id="MF_00184"/>
    </source>
</evidence>
<evidence type="ECO:0000256" key="6">
    <source>
        <dbReference type="ARBA" id="ARBA00022741"/>
    </source>
</evidence>
<evidence type="ECO:0000256" key="11">
    <source>
        <dbReference type="ARBA" id="ARBA00023146"/>
    </source>
</evidence>
<keyword evidence="11 13" id="KW-0030">Aminoacyl-tRNA synthetase</keyword>
<dbReference type="InterPro" id="IPR006195">
    <property type="entry name" value="aa-tRNA-synth_II"/>
</dbReference>
<dbReference type="AlphaFoldDB" id="A0A501PD01"/>
<dbReference type="CDD" id="cd00860">
    <property type="entry name" value="ThrRS_anticodon"/>
    <property type="match status" value="1"/>
</dbReference>
<dbReference type="NCBIfam" id="TIGR00418">
    <property type="entry name" value="thrS"/>
    <property type="match status" value="1"/>
</dbReference>
<comment type="caution">
    <text evidence="16">The sequence shown here is derived from an EMBL/GenBank/DDBJ whole genome shotgun (WGS) entry which is preliminary data.</text>
</comment>
<evidence type="ECO:0000256" key="7">
    <source>
        <dbReference type="ARBA" id="ARBA00022833"/>
    </source>
</evidence>
<keyword evidence="2 13" id="KW-0963">Cytoplasm</keyword>
<dbReference type="CDD" id="cd01667">
    <property type="entry name" value="TGS_ThrRS"/>
    <property type="match status" value="1"/>
</dbReference>
<dbReference type="FunFam" id="3.30.980.10:FF:000005">
    <property type="entry name" value="Threonyl-tRNA synthetase, mitochondrial"/>
    <property type="match status" value="1"/>
</dbReference>
<evidence type="ECO:0000313" key="16">
    <source>
        <dbReference type="EMBL" id="TPD57784.1"/>
    </source>
</evidence>
<evidence type="ECO:0000259" key="15">
    <source>
        <dbReference type="PROSITE" id="PS51880"/>
    </source>
</evidence>
<feature type="domain" description="Aminoacyl-transfer RNA synthetases class-II family profile" evidence="14">
    <location>
        <begin position="246"/>
        <end position="550"/>
    </location>
</feature>
<dbReference type="Gene3D" id="3.30.980.10">
    <property type="entry name" value="Threonyl-trna Synthetase, Chain A, domain 2"/>
    <property type="match status" value="1"/>
</dbReference>
<dbReference type="Pfam" id="PF02824">
    <property type="entry name" value="TGS"/>
    <property type="match status" value="1"/>
</dbReference>
<evidence type="ECO:0000256" key="8">
    <source>
        <dbReference type="ARBA" id="ARBA00022840"/>
    </source>
</evidence>
<comment type="catalytic activity">
    <reaction evidence="12 13">
        <text>tRNA(Thr) + L-threonine + ATP = L-threonyl-tRNA(Thr) + AMP + diphosphate + H(+)</text>
        <dbReference type="Rhea" id="RHEA:24624"/>
        <dbReference type="Rhea" id="RHEA-COMP:9670"/>
        <dbReference type="Rhea" id="RHEA-COMP:9704"/>
        <dbReference type="ChEBI" id="CHEBI:15378"/>
        <dbReference type="ChEBI" id="CHEBI:30616"/>
        <dbReference type="ChEBI" id="CHEBI:33019"/>
        <dbReference type="ChEBI" id="CHEBI:57926"/>
        <dbReference type="ChEBI" id="CHEBI:78442"/>
        <dbReference type="ChEBI" id="CHEBI:78534"/>
        <dbReference type="ChEBI" id="CHEBI:456215"/>
        <dbReference type="EC" id="6.1.1.3"/>
    </reaction>
</comment>
<comment type="subunit">
    <text evidence="13">Homodimer.</text>
</comment>
<dbReference type="FunFam" id="3.10.20.30:FF:000005">
    <property type="entry name" value="Threonine--tRNA ligase"/>
    <property type="match status" value="1"/>
</dbReference>
<keyword evidence="3 13" id="KW-0820">tRNA-binding</keyword>
<dbReference type="SMART" id="SM00863">
    <property type="entry name" value="tRNA_SAD"/>
    <property type="match status" value="1"/>
</dbReference>
<evidence type="ECO:0000313" key="17">
    <source>
        <dbReference type="Proteomes" id="UP000319148"/>
    </source>
</evidence>
<dbReference type="PANTHER" id="PTHR11451">
    <property type="entry name" value="THREONINE-TRNA LIGASE"/>
    <property type="match status" value="1"/>
</dbReference>
<keyword evidence="6 13" id="KW-0547">Nucleotide-binding</keyword>
<dbReference type="GO" id="GO:0006435">
    <property type="term" value="P:threonyl-tRNA aminoacylation"/>
    <property type="evidence" value="ECO:0007669"/>
    <property type="project" value="UniProtKB-UniRule"/>
</dbReference>
<feature type="binding site" evidence="13">
    <location>
        <position position="350"/>
    </location>
    <ligand>
        <name>Zn(2+)</name>
        <dbReference type="ChEBI" id="CHEBI:29105"/>
        <note>catalytic</note>
    </ligand>
</feature>
<evidence type="ECO:0000256" key="12">
    <source>
        <dbReference type="ARBA" id="ARBA00049515"/>
    </source>
</evidence>
<dbReference type="InterPro" id="IPR012676">
    <property type="entry name" value="TGS-like"/>
</dbReference>
<sequence length="654" mass="75063">MTKQVSLTLPDGSIRTFDGPVTGQTLAEDIGPGLAKAALAVVVNGEQWDLTREIESDSNVSIITRKDEAALELLRHDAAHIMAEAVKELYPDTQVTIGPAIEDGFYYDFARKTPFTPEDLEKIEARMKEIVERDEEIIREVWDRDEAVKFFRDMGEEYKAEIIEDIPSDQPITLYRQGDFIDLCRGPHLPSTKKLGDAFKLMKVAGAYWRGDSRNEMLTRVYGTAWRDKKELKAYLHRLEEAEKRDHRKIGREMDLFHMQEEAQGSVFWHAKGFKIWIELERYIRARLAEDGYEEIKTPQLMDSKLWEQSGHWGKFRENMFVVPDMVPTAEGDIEVPRDARMMALKPMNCPAHIQVFKQGIKSYRDLPIRMSEFGCCHRNEAHGALHGLMRVRQMTQDDAHIFCREDQITDETKRFLALFAKVYEDMGLTDIKYKLATRPEMRAGDDATWDRAEKSLADALTASGLDFEYAEGEGAFYGPKLEFHLTDAIGRTWQCGTFQLDYVLPERLDATYIGQDGEKHRPVMLHRAVFGTFERFIGILIEHYAGRFPLWLAPTQVVVTGITSDQDDHVKAVHQQLVDAGLRAEFDLRNEKINYKVREHSHAKVPAIFVIGAREAEQNTVTVRRLGSQKQETLDLTDAIHKLKEESVPPDLR</sequence>
<keyword evidence="17" id="KW-1185">Reference proteome</keyword>
<dbReference type="Pfam" id="PF00587">
    <property type="entry name" value="tRNA-synt_2b"/>
    <property type="match status" value="1"/>
</dbReference>
<keyword evidence="10 13" id="KW-0648">Protein biosynthesis</keyword>
<dbReference type="SUPFAM" id="SSF55681">
    <property type="entry name" value="Class II aaRS and biotin synthetases"/>
    <property type="match status" value="1"/>
</dbReference>
<dbReference type="OrthoDB" id="9802304at2"/>
<keyword evidence="5 13" id="KW-0479">Metal-binding</keyword>
<comment type="similarity">
    <text evidence="1 13">Belongs to the class-II aminoacyl-tRNA synthetase family.</text>
</comment>
<dbReference type="PROSITE" id="PS51880">
    <property type="entry name" value="TGS"/>
    <property type="match status" value="1"/>
</dbReference>
<dbReference type="Pfam" id="PF07973">
    <property type="entry name" value="tRNA_SAD"/>
    <property type="match status" value="1"/>
</dbReference>
<feature type="binding site" evidence="13">
    <location>
        <position position="527"/>
    </location>
    <ligand>
        <name>Zn(2+)</name>
        <dbReference type="ChEBI" id="CHEBI:29105"/>
        <note>catalytic</note>
    </ligand>
</feature>
<dbReference type="InterPro" id="IPR002314">
    <property type="entry name" value="aa-tRNA-synt_IIb"/>
</dbReference>
<dbReference type="InterPro" id="IPR002320">
    <property type="entry name" value="Thr-tRNA-ligase_IIa"/>
</dbReference>
<evidence type="ECO:0000256" key="3">
    <source>
        <dbReference type="ARBA" id="ARBA00022555"/>
    </source>
</evidence>
<feature type="domain" description="TGS" evidence="15">
    <location>
        <begin position="1"/>
        <end position="64"/>
    </location>
</feature>
<dbReference type="PROSITE" id="PS50862">
    <property type="entry name" value="AA_TRNA_LIGASE_II"/>
    <property type="match status" value="1"/>
</dbReference>
<proteinExistence type="inferred from homology"/>
<dbReference type="Gene3D" id="3.30.930.10">
    <property type="entry name" value="Bira Bifunctional Protein, Domain 2"/>
    <property type="match status" value="1"/>
</dbReference>
<dbReference type="RefSeq" id="WP_139942100.1">
    <property type="nucleotide sequence ID" value="NZ_JBHSYP010000005.1"/>
</dbReference>
<dbReference type="InterPro" id="IPR012947">
    <property type="entry name" value="tRNA_SAD"/>
</dbReference>
<reference evidence="17" key="1">
    <citation type="submission" date="2019-06" db="EMBL/GenBank/DDBJ databases">
        <title>The complete genome of Emcibacter congregatus ZYLT.</title>
        <authorList>
            <person name="Zhao Z."/>
        </authorList>
    </citation>
    <scope>NUCLEOTIDE SEQUENCE [LARGE SCALE GENOMIC DNA]</scope>
    <source>
        <strain evidence="17">MCCC 1A06723</strain>
    </source>
</reference>
<dbReference type="GO" id="GO:0005524">
    <property type="term" value="F:ATP binding"/>
    <property type="evidence" value="ECO:0007669"/>
    <property type="project" value="UniProtKB-UniRule"/>
</dbReference>
<dbReference type="Gene3D" id="3.10.20.30">
    <property type="match status" value="1"/>
</dbReference>
<accession>A0A501PD01</accession>
<dbReference type="PRINTS" id="PR01047">
    <property type="entry name" value="TRNASYNTHTHR"/>
</dbReference>
<comment type="cofactor">
    <cofactor evidence="13">
        <name>Zn(2+)</name>
        <dbReference type="ChEBI" id="CHEBI:29105"/>
    </cofactor>
    <text evidence="13">Binds 1 zinc ion per subunit.</text>
</comment>